<gene>
    <name evidence="1" type="ORF">STVIR_3915</name>
</gene>
<name>L8PG21_STRVR</name>
<sequence>MYVVAVNQSLAVLSRAGVPQEELRGVTRLACVTVADTLARGSWPQGLRKAGARPVTFPSGPLGTGCVLYEVSPGGLQAVRHFDAQEGSGAGRRRAYQRPDGRRLIDVLTRPVIGPPGEPDAAQRATVKTRTHAVAVASGVLSGAPLAGVHLEATEARTFLAGLAAAASGTNSRPGTAAFRS</sequence>
<organism evidence="1 2">
    <name type="scientific">Streptomyces viridochromogenes Tue57</name>
    <dbReference type="NCBI Taxonomy" id="1160705"/>
    <lineage>
        <taxon>Bacteria</taxon>
        <taxon>Bacillati</taxon>
        <taxon>Actinomycetota</taxon>
        <taxon>Actinomycetes</taxon>
        <taxon>Kitasatosporales</taxon>
        <taxon>Streptomycetaceae</taxon>
        <taxon>Streptomyces</taxon>
    </lineage>
</organism>
<comment type="caution">
    <text evidence="1">The sequence shown here is derived from an EMBL/GenBank/DDBJ whole genome shotgun (WGS) entry which is preliminary data.</text>
</comment>
<dbReference type="EMBL" id="AMLP01000123">
    <property type="protein sequence ID" value="ELS55013.1"/>
    <property type="molecule type" value="Genomic_DNA"/>
</dbReference>
<evidence type="ECO:0000313" key="2">
    <source>
        <dbReference type="Proteomes" id="UP000011205"/>
    </source>
</evidence>
<evidence type="ECO:0000313" key="1">
    <source>
        <dbReference type="EMBL" id="ELS55013.1"/>
    </source>
</evidence>
<dbReference type="AlphaFoldDB" id="L8PG21"/>
<protein>
    <submittedName>
        <fullName evidence="1">Uncharacterized protein</fullName>
    </submittedName>
</protein>
<accession>L8PG21</accession>
<dbReference type="Proteomes" id="UP000011205">
    <property type="component" value="Unassembled WGS sequence"/>
</dbReference>
<proteinExistence type="predicted"/>
<dbReference type="PATRIC" id="fig|1160705.3.peg.3873"/>
<reference evidence="1 2" key="1">
    <citation type="journal article" date="2013" name="Genome Announc.">
        <title>Draft Genome Sequence of Streptomyces viridochromogenes Strain Tu57, Producer of Avilamycin.</title>
        <authorList>
            <person name="Gruning B.A."/>
            <person name="Erxleben A."/>
            <person name="Hahnlein A."/>
            <person name="Gunther S."/>
        </authorList>
    </citation>
    <scope>NUCLEOTIDE SEQUENCE [LARGE SCALE GENOMIC DNA]</scope>
    <source>
        <strain evidence="1 2">Tue57</strain>
    </source>
</reference>